<dbReference type="EMBL" id="MT143740">
    <property type="protein sequence ID" value="QJB01872.1"/>
    <property type="molecule type" value="Genomic_DNA"/>
</dbReference>
<proteinExistence type="predicted"/>
<dbReference type="Pfam" id="PF13148">
    <property type="entry name" value="DUF3987"/>
    <property type="match status" value="1"/>
</dbReference>
<gene>
    <name evidence="1" type="ORF">MM171B01801_0010</name>
</gene>
<name>A0A6M3MAK9_9ZZZZ</name>
<organism evidence="1">
    <name type="scientific">viral metagenome</name>
    <dbReference type="NCBI Taxonomy" id="1070528"/>
    <lineage>
        <taxon>unclassified sequences</taxon>
        <taxon>metagenomes</taxon>
        <taxon>organismal metagenomes</taxon>
    </lineage>
</organism>
<dbReference type="AlphaFoldDB" id="A0A6M3MAK9"/>
<dbReference type="InterPro" id="IPR025048">
    <property type="entry name" value="DUF3987"/>
</dbReference>
<accession>A0A6M3MAK9</accession>
<reference evidence="1" key="1">
    <citation type="submission" date="2020-03" db="EMBL/GenBank/DDBJ databases">
        <title>The deep terrestrial virosphere.</title>
        <authorList>
            <person name="Holmfeldt K."/>
            <person name="Nilsson E."/>
            <person name="Simone D."/>
            <person name="Lopez-Fernandez M."/>
            <person name="Wu X."/>
            <person name="de Brujin I."/>
            <person name="Lundin D."/>
            <person name="Andersson A."/>
            <person name="Bertilsson S."/>
            <person name="Dopson M."/>
        </authorList>
    </citation>
    <scope>NUCLEOTIDE SEQUENCE</scope>
    <source>
        <strain evidence="1">MM171B01801</strain>
    </source>
</reference>
<evidence type="ECO:0000313" key="1">
    <source>
        <dbReference type="EMBL" id="QJB01872.1"/>
    </source>
</evidence>
<protein>
    <submittedName>
        <fullName evidence="1">Uncharacterized protein</fullName>
    </submittedName>
</protein>
<sequence>MPRTLKEGWLQAYRKYIYKQEAPDAFHLWIGLTVISAALKRHVWIDRKAYTVYPNLYTFLVAESAECRKSVAMELGLDILSLNEDVKVVHERTTLEGLMDQMNRSEITPGGKGIRPDGSILLHADELSNLFGKASYISDLVSFLTAAYTSRAKLDFLTRNKGWVKVRNPCPVVLAGTTPEALREIFPSSVLSSGFMGRVVLVLGKSGVRIGRPELKSQFREPLAQDLYLIGQIDGEMKLTEECDNYFVDWYEHKMHGPISKDLASFYQRKHDHALKVAMLLSVSASDEMVVTLDHLKSAIDIVDHVELQLPATIRYIGAVEGSDLHDVILSVIKRSPPGGVAHSTLLRRFIRKYKNAAEFKAVIDTLVEERLIKPEGRKTGIFYHFIEENPE</sequence>